<keyword evidence="2" id="KW-1185">Reference proteome</keyword>
<gene>
    <name evidence="1" type="ORF">ABW05_30615</name>
</gene>
<protein>
    <submittedName>
        <fullName evidence="1">Uncharacterized protein</fullName>
    </submittedName>
</protein>
<dbReference type="RefSeq" id="WP_047036486.1">
    <property type="nucleotide sequence ID" value="NZ_LDCO01000003.1"/>
</dbReference>
<dbReference type="Proteomes" id="UP000036499">
    <property type="component" value="Unassembled WGS sequence"/>
</dbReference>
<evidence type="ECO:0000313" key="1">
    <source>
        <dbReference type="EMBL" id="KLO47601.1"/>
    </source>
</evidence>
<evidence type="ECO:0000313" key="2">
    <source>
        <dbReference type="Proteomes" id="UP000036499"/>
    </source>
</evidence>
<name>A0ABR5FM55_9MYCO</name>
<organism evidence="1 2">
    <name type="scientific">Mycolicibacterium senegalense</name>
    <dbReference type="NCBI Taxonomy" id="1796"/>
    <lineage>
        <taxon>Bacteria</taxon>
        <taxon>Bacillati</taxon>
        <taxon>Actinomycetota</taxon>
        <taxon>Actinomycetes</taxon>
        <taxon>Mycobacteriales</taxon>
        <taxon>Mycobacteriaceae</taxon>
        <taxon>Mycolicibacterium</taxon>
    </lineage>
</organism>
<proteinExistence type="predicted"/>
<dbReference type="EMBL" id="LDPU01000003">
    <property type="protein sequence ID" value="KLO47601.1"/>
    <property type="molecule type" value="Genomic_DNA"/>
</dbReference>
<reference evidence="1 2" key="1">
    <citation type="submission" date="2015-05" db="EMBL/GenBank/DDBJ databases">
        <title>Genome sequence of Mycobacterium senegalense.</title>
        <authorList>
            <person name="Greninger A.L."/>
            <person name="Miller S."/>
        </authorList>
    </citation>
    <scope>NUCLEOTIDE SEQUENCE [LARGE SCALE GENOMIC DNA]</scope>
    <source>
        <strain evidence="1 2">CK2</strain>
    </source>
</reference>
<sequence>MTVRSEDHRSYRDLVRVFTAALIDEAEHRDERVERLPSGELAWMVHEREFMHRLTNTARADRGLAPIGIDCITAVESSASGHTDYAGKFAMHCADLVFGEGPAS</sequence>
<accession>A0ABR5FM55</accession>
<comment type="caution">
    <text evidence="1">The sequence shown here is derived from an EMBL/GenBank/DDBJ whole genome shotgun (WGS) entry which is preliminary data.</text>
</comment>